<comment type="subunit">
    <text evidence="2">The complex is composed of two ATP-binding proteins (LsrA), two transmembrane proteins (LsrC and LsrD) and a solute-binding protein (LsrB).</text>
</comment>
<dbReference type="CDD" id="cd06579">
    <property type="entry name" value="TM_PBP1_transp_AraH_like"/>
    <property type="match status" value="1"/>
</dbReference>
<evidence type="ECO:0000256" key="8">
    <source>
        <dbReference type="ARBA" id="ARBA00023136"/>
    </source>
</evidence>
<dbReference type="EMBL" id="FRXO01000008">
    <property type="protein sequence ID" value="SHO66830.1"/>
    <property type="molecule type" value="Genomic_DNA"/>
</dbReference>
<dbReference type="Proteomes" id="UP000186406">
    <property type="component" value="Unassembled WGS sequence"/>
</dbReference>
<reference evidence="13 14" key="1">
    <citation type="submission" date="2016-12" db="EMBL/GenBank/DDBJ databases">
        <authorList>
            <person name="Song W.-J."/>
            <person name="Kurnit D.M."/>
        </authorList>
    </citation>
    <scope>NUCLEOTIDE SEQUENCE [LARGE SCALE GENOMIC DNA]</scope>
    <source>
        <strain evidence="13 14">DSM 19599</strain>
    </source>
</reference>
<dbReference type="GO" id="GO:0022857">
    <property type="term" value="F:transmembrane transporter activity"/>
    <property type="evidence" value="ECO:0007669"/>
    <property type="project" value="InterPro"/>
</dbReference>
<dbReference type="PANTHER" id="PTHR32196">
    <property type="entry name" value="ABC TRANSPORTER PERMEASE PROTEIN YPHD-RELATED-RELATED"/>
    <property type="match status" value="1"/>
</dbReference>
<dbReference type="PANTHER" id="PTHR32196:SF71">
    <property type="entry name" value="AUTOINDUCER 2 IMPORT SYSTEM PERMEASE PROTEIN LSRD"/>
    <property type="match status" value="1"/>
</dbReference>
<feature type="transmembrane region" description="Helical" evidence="12">
    <location>
        <begin position="292"/>
        <end position="312"/>
    </location>
</feature>
<dbReference type="Pfam" id="PF02653">
    <property type="entry name" value="BPD_transp_2"/>
    <property type="match status" value="1"/>
</dbReference>
<sequence length="339" mass="34328">MSELAGTPHAAASHTGAGSMDATATKAGPGRSGLAGFASRHGIYLFLIALIVVSGIVAPSFLRGDNISNMLMQMAPLGIVVIGQTFVILVRGLDLSVSSVMATAAVAATSFSGTNADLPAVLGLGLAIGLGTGLANGLLITKRRVSPFLATLATMIVLQGIRFAWTQGAPSGSVPPLLRTVGSQAFYGVPYNLMVMVVLAVVFGLVLHASTFGRKVYITGGNPLTARLVGIGADRVTIACYMISGGLAAIAGLVLSGFVGIVDNWVGRGFELDSIVAAVIGGVALSGGRGSIPGALAGAAILTVVFNAVLLFGLPVQFQIIIKGAVIILAAAFYMRRAH</sequence>
<evidence type="ECO:0000256" key="2">
    <source>
        <dbReference type="ARBA" id="ARBA00011262"/>
    </source>
</evidence>
<keyword evidence="6 12" id="KW-0812">Transmembrane</keyword>
<evidence type="ECO:0000256" key="7">
    <source>
        <dbReference type="ARBA" id="ARBA00022989"/>
    </source>
</evidence>
<protein>
    <recommendedName>
        <fullName evidence="10">Autoinducer 2 import system permease protein LsrD</fullName>
    </recommendedName>
</protein>
<evidence type="ECO:0000256" key="4">
    <source>
        <dbReference type="ARBA" id="ARBA00022475"/>
    </source>
</evidence>
<keyword evidence="8 12" id="KW-0472">Membrane</keyword>
<keyword evidence="3" id="KW-0813">Transport</keyword>
<evidence type="ECO:0000256" key="11">
    <source>
        <dbReference type="SAM" id="MobiDB-lite"/>
    </source>
</evidence>
<keyword evidence="7 12" id="KW-1133">Transmembrane helix</keyword>
<keyword evidence="4" id="KW-1003">Cell membrane</keyword>
<evidence type="ECO:0000256" key="3">
    <source>
        <dbReference type="ARBA" id="ARBA00022448"/>
    </source>
</evidence>
<comment type="subcellular location">
    <subcellularLocation>
        <location evidence="1">Cell membrane</location>
        <topology evidence="1">Multi-pass membrane protein</topology>
    </subcellularLocation>
</comment>
<evidence type="ECO:0000313" key="14">
    <source>
        <dbReference type="Proteomes" id="UP000186406"/>
    </source>
</evidence>
<dbReference type="RefSeq" id="WP_244530933.1">
    <property type="nucleotide sequence ID" value="NZ_FRXO01000008.1"/>
</dbReference>
<evidence type="ECO:0000256" key="9">
    <source>
        <dbReference type="ARBA" id="ARBA00025439"/>
    </source>
</evidence>
<accession>A0A1M7ZPH0</accession>
<feature type="transmembrane region" description="Helical" evidence="12">
    <location>
        <begin position="236"/>
        <end position="259"/>
    </location>
</feature>
<name>A0A1M7ZPH0_9HYPH</name>
<feature type="transmembrane region" description="Helical" evidence="12">
    <location>
        <begin position="185"/>
        <end position="207"/>
    </location>
</feature>
<dbReference type="AlphaFoldDB" id="A0A1M7ZPH0"/>
<keyword evidence="14" id="KW-1185">Reference proteome</keyword>
<feature type="transmembrane region" description="Helical" evidence="12">
    <location>
        <begin position="74"/>
        <end position="93"/>
    </location>
</feature>
<evidence type="ECO:0000256" key="12">
    <source>
        <dbReference type="SAM" id="Phobius"/>
    </source>
</evidence>
<organism evidence="13 14">
    <name type="scientific">Pseudoxanthobacter soli DSM 19599</name>
    <dbReference type="NCBI Taxonomy" id="1123029"/>
    <lineage>
        <taxon>Bacteria</taxon>
        <taxon>Pseudomonadati</taxon>
        <taxon>Pseudomonadota</taxon>
        <taxon>Alphaproteobacteria</taxon>
        <taxon>Hyphomicrobiales</taxon>
        <taxon>Segnochrobactraceae</taxon>
        <taxon>Pseudoxanthobacter</taxon>
    </lineage>
</organism>
<feature type="region of interest" description="Disordered" evidence="11">
    <location>
        <begin position="1"/>
        <end position="24"/>
    </location>
</feature>
<keyword evidence="5" id="KW-0997">Cell inner membrane</keyword>
<evidence type="ECO:0000256" key="1">
    <source>
        <dbReference type="ARBA" id="ARBA00004651"/>
    </source>
</evidence>
<dbReference type="InterPro" id="IPR001851">
    <property type="entry name" value="ABC_transp_permease"/>
</dbReference>
<gene>
    <name evidence="13" type="ORF">SAMN02745172_03490</name>
</gene>
<evidence type="ECO:0000256" key="10">
    <source>
        <dbReference type="ARBA" id="ARBA00039381"/>
    </source>
</evidence>
<dbReference type="GO" id="GO:0005886">
    <property type="term" value="C:plasma membrane"/>
    <property type="evidence" value="ECO:0007669"/>
    <property type="project" value="UniProtKB-SubCell"/>
</dbReference>
<feature type="transmembrane region" description="Helical" evidence="12">
    <location>
        <begin position="120"/>
        <end position="140"/>
    </location>
</feature>
<evidence type="ECO:0000256" key="5">
    <source>
        <dbReference type="ARBA" id="ARBA00022519"/>
    </source>
</evidence>
<feature type="transmembrane region" description="Helical" evidence="12">
    <location>
        <begin position="43"/>
        <end position="62"/>
    </location>
</feature>
<evidence type="ECO:0000256" key="6">
    <source>
        <dbReference type="ARBA" id="ARBA00022692"/>
    </source>
</evidence>
<proteinExistence type="predicted"/>
<comment type="function">
    <text evidence="9">Part of the ABC transporter complex LsrABCD involved in autoinducer 2 (AI-2) import. Probably responsible for the translocation of the substrate across the membrane.</text>
</comment>
<dbReference type="STRING" id="1123029.SAMN02745172_03490"/>
<evidence type="ECO:0000313" key="13">
    <source>
        <dbReference type="EMBL" id="SHO66830.1"/>
    </source>
</evidence>
<feature type="transmembrane region" description="Helical" evidence="12">
    <location>
        <begin position="147"/>
        <end position="165"/>
    </location>
</feature>